<dbReference type="Pfam" id="PF03972">
    <property type="entry name" value="MmgE_PrpD_N"/>
    <property type="match status" value="1"/>
</dbReference>
<dbReference type="InterPro" id="IPR036148">
    <property type="entry name" value="MmgE/PrpD_sf"/>
</dbReference>
<accession>A0ABP9KSE1</accession>
<gene>
    <name evidence="4" type="ORF">GCM10023318_51580</name>
</gene>
<dbReference type="InterPro" id="IPR045336">
    <property type="entry name" value="MmgE_PrpD_N"/>
</dbReference>
<dbReference type="InterPro" id="IPR042188">
    <property type="entry name" value="MmgE/PrpD_sf_2"/>
</dbReference>
<evidence type="ECO:0000259" key="2">
    <source>
        <dbReference type="Pfam" id="PF03972"/>
    </source>
</evidence>
<dbReference type="SUPFAM" id="SSF103378">
    <property type="entry name" value="2-methylcitrate dehydratase PrpD"/>
    <property type="match status" value="1"/>
</dbReference>
<protein>
    <submittedName>
        <fullName evidence="4">MmgE/PrpD family protein</fullName>
    </submittedName>
</protein>
<dbReference type="Pfam" id="PF19305">
    <property type="entry name" value="MmgE_PrpD_C"/>
    <property type="match status" value="1"/>
</dbReference>
<dbReference type="PANTHER" id="PTHR16943:SF8">
    <property type="entry name" value="2-METHYLCITRATE DEHYDRATASE"/>
    <property type="match status" value="1"/>
</dbReference>
<evidence type="ECO:0000313" key="4">
    <source>
        <dbReference type="EMBL" id="GAA5064982.1"/>
    </source>
</evidence>
<evidence type="ECO:0000313" key="5">
    <source>
        <dbReference type="Proteomes" id="UP001500603"/>
    </source>
</evidence>
<sequence>MTAAQVLADWVCDAQPHDLPDEVKHAVGRHLLDGVGVTIAAARLGVGGPGWAVAHELSGPPQARSLTGRDRMSAPAAAMGTAVREHALDFDDTHAGGLVHPTVTVLPAAFAVGQERSASGAQVLVSAALGLETACRLGAVSPHGFHARGLHATAVVGPLAAATTAGRLMGLPAARLVDALGIAGSSSGGLLEFLDSAADTKSLHPGSASFAGILAARLAAAGATGPPSVLEGTRGVYATLSDRAADLDVLTTELGTRWEVTRIGIKPYPNCQLMHVTLDAVTAAVGDVAIDPADIVAIETHVHPDSSPFVCGEHTGTAAPRSTYDAKFDLPWSVAALLHDGAVTVDTYTEESIARTAVAATAGLVHVVAAPSQRPAAAASGRAVLTLRDGRVLTGEVAGSKGTAGFPMTDAEVLAKFIGNCAGHPRAHELAHRVMDLTAETDLTSVHDLAYRIASDPRDTAN</sequence>
<proteinExistence type="inferred from homology"/>
<comment type="similarity">
    <text evidence="1">Belongs to the PrpD family.</text>
</comment>
<dbReference type="InterPro" id="IPR042183">
    <property type="entry name" value="MmgE/PrpD_sf_1"/>
</dbReference>
<dbReference type="EMBL" id="BAABJM010000006">
    <property type="protein sequence ID" value="GAA5064982.1"/>
    <property type="molecule type" value="Genomic_DNA"/>
</dbReference>
<feature type="domain" description="MmgE/PrpD N-terminal" evidence="2">
    <location>
        <begin position="6"/>
        <end position="243"/>
    </location>
</feature>
<reference evidence="5" key="1">
    <citation type="journal article" date="2019" name="Int. J. Syst. Evol. Microbiol.">
        <title>The Global Catalogue of Microorganisms (GCM) 10K type strain sequencing project: providing services to taxonomists for standard genome sequencing and annotation.</title>
        <authorList>
            <consortium name="The Broad Institute Genomics Platform"/>
            <consortium name="The Broad Institute Genome Sequencing Center for Infectious Disease"/>
            <person name="Wu L."/>
            <person name="Ma J."/>
        </authorList>
    </citation>
    <scope>NUCLEOTIDE SEQUENCE [LARGE SCALE GENOMIC DNA]</scope>
    <source>
        <strain evidence="5">JCM 18298</strain>
    </source>
</reference>
<comment type="caution">
    <text evidence="4">The sequence shown here is derived from an EMBL/GenBank/DDBJ whole genome shotgun (WGS) entry which is preliminary data.</text>
</comment>
<evidence type="ECO:0000259" key="3">
    <source>
        <dbReference type="Pfam" id="PF19305"/>
    </source>
</evidence>
<dbReference type="Gene3D" id="1.10.4100.10">
    <property type="entry name" value="2-methylcitrate dehydratase PrpD"/>
    <property type="match status" value="1"/>
</dbReference>
<organism evidence="4 5">
    <name type="scientific">Nocardia callitridis</name>
    <dbReference type="NCBI Taxonomy" id="648753"/>
    <lineage>
        <taxon>Bacteria</taxon>
        <taxon>Bacillati</taxon>
        <taxon>Actinomycetota</taxon>
        <taxon>Actinomycetes</taxon>
        <taxon>Mycobacteriales</taxon>
        <taxon>Nocardiaceae</taxon>
        <taxon>Nocardia</taxon>
    </lineage>
</organism>
<dbReference type="InterPro" id="IPR045337">
    <property type="entry name" value="MmgE_PrpD_C"/>
</dbReference>
<evidence type="ECO:0000256" key="1">
    <source>
        <dbReference type="ARBA" id="ARBA00006174"/>
    </source>
</evidence>
<feature type="domain" description="MmgE/PrpD C-terminal" evidence="3">
    <location>
        <begin position="268"/>
        <end position="432"/>
    </location>
</feature>
<dbReference type="RefSeq" id="WP_345498557.1">
    <property type="nucleotide sequence ID" value="NZ_BAABJM010000006.1"/>
</dbReference>
<dbReference type="InterPro" id="IPR005656">
    <property type="entry name" value="MmgE_PrpD"/>
</dbReference>
<name>A0ABP9KSE1_9NOCA</name>
<dbReference type="PANTHER" id="PTHR16943">
    <property type="entry name" value="2-METHYLCITRATE DEHYDRATASE-RELATED"/>
    <property type="match status" value="1"/>
</dbReference>
<dbReference type="Proteomes" id="UP001500603">
    <property type="component" value="Unassembled WGS sequence"/>
</dbReference>
<keyword evidence="5" id="KW-1185">Reference proteome</keyword>
<dbReference type="Gene3D" id="3.30.1330.120">
    <property type="entry name" value="2-methylcitrate dehydratase PrpD"/>
    <property type="match status" value="1"/>
</dbReference>